<evidence type="ECO:0000256" key="2">
    <source>
        <dbReference type="ARBA" id="ARBA00004434"/>
    </source>
</evidence>
<dbReference type="KEGG" id="btab:109033210"/>
<evidence type="ECO:0000256" key="6">
    <source>
        <dbReference type="ARBA" id="ARBA00022448"/>
    </source>
</evidence>
<evidence type="ECO:0000256" key="15">
    <source>
        <dbReference type="ARBA" id="ARBA00032395"/>
    </source>
</evidence>
<evidence type="ECO:0000256" key="11">
    <source>
        <dbReference type="ARBA" id="ARBA00022982"/>
    </source>
</evidence>
<dbReference type="EMBL" id="OU963862">
    <property type="protein sequence ID" value="CAH0382293.1"/>
    <property type="molecule type" value="Genomic_DNA"/>
</dbReference>
<evidence type="ECO:0000256" key="14">
    <source>
        <dbReference type="ARBA" id="ARBA00023136"/>
    </source>
</evidence>
<comment type="subcellular location">
    <subcellularLocation>
        <location evidence="2">Mitochondrion inner membrane</location>
        <topology evidence="2">Single-pass membrane protein</topology>
    </subcellularLocation>
</comment>
<evidence type="ECO:0000256" key="5">
    <source>
        <dbReference type="ARBA" id="ARBA00015175"/>
    </source>
</evidence>
<evidence type="ECO:0000256" key="7">
    <source>
        <dbReference type="ARBA" id="ARBA00022660"/>
    </source>
</evidence>
<evidence type="ECO:0000256" key="1">
    <source>
        <dbReference type="ARBA" id="ARBA00003195"/>
    </source>
</evidence>
<keyword evidence="12 17" id="KW-1133">Transmembrane helix</keyword>
<reference evidence="18" key="1">
    <citation type="submission" date="2021-12" db="EMBL/GenBank/DDBJ databases">
        <authorList>
            <person name="King R."/>
        </authorList>
    </citation>
    <scope>NUCLEOTIDE SEQUENCE</scope>
</reference>
<keyword evidence="7" id="KW-0679">Respiratory chain</keyword>
<dbReference type="PANTHER" id="PTHR13178:SF0">
    <property type="entry name" value="NADH DEHYDROGENASE [UBIQUINONE] 1 BETA SUBCOMPLEX SUBUNIT 5, MITOCHONDRIAL"/>
    <property type="match status" value="1"/>
</dbReference>
<keyword evidence="10" id="KW-0809">Transit peptide</keyword>
<dbReference type="GO" id="GO:0005743">
    <property type="term" value="C:mitochondrial inner membrane"/>
    <property type="evidence" value="ECO:0007669"/>
    <property type="project" value="UniProtKB-SubCell"/>
</dbReference>
<sequence length="193" mass="22587">MVAWSSFRPFGSLFSNVAVKLSSATAPANTSRVLVPLRAMSGHRLFEIHPSKYMWVKYKDTTHFYIMIGLIPWVCVITYLNLFIGPAQLAPIPEGYVPKEHEYHRHPLTRFIAQYVVPSTQEEYERTLHVLYEDDEIKAMQDLTRRVEELMAKKKDYKLFWHRPVTTKYHIHSGKKWAKHEEELIGENQSSVP</sequence>
<evidence type="ECO:0000256" key="10">
    <source>
        <dbReference type="ARBA" id="ARBA00022946"/>
    </source>
</evidence>
<evidence type="ECO:0000256" key="16">
    <source>
        <dbReference type="ARBA" id="ARBA00032550"/>
    </source>
</evidence>
<accession>A0A9P0A2X4</accession>
<name>A0A9P0A2X4_BEMTA</name>
<comment type="function">
    <text evidence="1">Accessory subunit of the mitochondrial membrane respiratory chain NADH dehydrogenase (Complex I), that is believed not to be involved in catalysis. Complex I functions in the transfer of electrons from NADH to the respiratory chain. The immediate electron acceptor for the enzyme is believed to be ubiquinone.</text>
</comment>
<dbReference type="Proteomes" id="UP001152759">
    <property type="component" value="Chromosome 1"/>
</dbReference>
<keyword evidence="9" id="KW-0999">Mitochondrion inner membrane</keyword>
<evidence type="ECO:0000256" key="12">
    <source>
        <dbReference type="ARBA" id="ARBA00022989"/>
    </source>
</evidence>
<proteinExistence type="inferred from homology"/>
<keyword evidence="8 17" id="KW-0812">Transmembrane</keyword>
<evidence type="ECO:0000256" key="13">
    <source>
        <dbReference type="ARBA" id="ARBA00023128"/>
    </source>
</evidence>
<keyword evidence="19" id="KW-1185">Reference proteome</keyword>
<gene>
    <name evidence="18" type="ORF">BEMITA_LOCUS1847</name>
</gene>
<protein>
    <recommendedName>
        <fullName evidence="5">NADH dehydrogenase [ubiquinone] 1 beta subcomplex subunit 5, mitochondrial</fullName>
    </recommendedName>
    <alternativeName>
        <fullName evidence="16">Complex I-SGDH</fullName>
    </alternativeName>
    <alternativeName>
        <fullName evidence="15">NADH-ubiquinone oxidoreductase SGDH subunit</fullName>
    </alternativeName>
</protein>
<dbReference type="PANTHER" id="PTHR13178">
    <property type="entry name" value="NADH-UBIQUINONE OXIDOREDUCTASE SGDH SUBUNIT"/>
    <property type="match status" value="1"/>
</dbReference>
<keyword evidence="14 17" id="KW-0472">Membrane</keyword>
<comment type="similarity">
    <text evidence="3">Belongs to the complex I NDUFB5 subunit family.</text>
</comment>
<dbReference type="Pfam" id="PF09781">
    <property type="entry name" value="NDUF_B5"/>
    <property type="match status" value="1"/>
</dbReference>
<comment type="subunit">
    <text evidence="4">Complex I is composed of 45 different subunits.</text>
</comment>
<organism evidence="18 19">
    <name type="scientific">Bemisia tabaci</name>
    <name type="common">Sweetpotato whitefly</name>
    <name type="synonym">Aleurodes tabaci</name>
    <dbReference type="NCBI Taxonomy" id="7038"/>
    <lineage>
        <taxon>Eukaryota</taxon>
        <taxon>Metazoa</taxon>
        <taxon>Ecdysozoa</taxon>
        <taxon>Arthropoda</taxon>
        <taxon>Hexapoda</taxon>
        <taxon>Insecta</taxon>
        <taxon>Pterygota</taxon>
        <taxon>Neoptera</taxon>
        <taxon>Paraneoptera</taxon>
        <taxon>Hemiptera</taxon>
        <taxon>Sternorrhyncha</taxon>
        <taxon>Aleyrodoidea</taxon>
        <taxon>Aleyrodidae</taxon>
        <taxon>Aleyrodinae</taxon>
        <taxon>Bemisia</taxon>
    </lineage>
</organism>
<evidence type="ECO:0000313" key="19">
    <source>
        <dbReference type="Proteomes" id="UP001152759"/>
    </source>
</evidence>
<feature type="transmembrane region" description="Helical" evidence="17">
    <location>
        <begin position="64"/>
        <end position="84"/>
    </location>
</feature>
<keyword evidence="11" id="KW-0249">Electron transport</keyword>
<evidence type="ECO:0000256" key="8">
    <source>
        <dbReference type="ARBA" id="ARBA00022692"/>
    </source>
</evidence>
<evidence type="ECO:0000256" key="3">
    <source>
        <dbReference type="ARBA" id="ARBA00007152"/>
    </source>
</evidence>
<keyword evidence="13" id="KW-0496">Mitochondrion</keyword>
<keyword evidence="6" id="KW-0813">Transport</keyword>
<dbReference type="InterPro" id="IPR019173">
    <property type="entry name" value="NADH_UbQ_OxRdtase_B5_su"/>
</dbReference>
<evidence type="ECO:0000313" key="18">
    <source>
        <dbReference type="EMBL" id="CAH0382293.1"/>
    </source>
</evidence>
<evidence type="ECO:0000256" key="17">
    <source>
        <dbReference type="SAM" id="Phobius"/>
    </source>
</evidence>
<dbReference type="AlphaFoldDB" id="A0A9P0A2X4"/>
<evidence type="ECO:0000256" key="4">
    <source>
        <dbReference type="ARBA" id="ARBA00011533"/>
    </source>
</evidence>
<evidence type="ECO:0000256" key="9">
    <source>
        <dbReference type="ARBA" id="ARBA00022792"/>
    </source>
</evidence>